<feature type="chain" id="PRO_5040417262" evidence="5">
    <location>
        <begin position="22"/>
        <end position="399"/>
    </location>
</feature>
<comment type="similarity">
    <text evidence="1 4">Belongs to the carbohydrate kinase PfkB family.</text>
</comment>
<gene>
    <name evidence="7" type="ORF">SEMRO_1122_G243490.1</name>
</gene>
<keyword evidence="5" id="KW-0732">Signal</keyword>
<dbReference type="PANTHER" id="PTHR42774:SF3">
    <property type="entry name" value="KETOHEXOKINASE"/>
    <property type="match status" value="1"/>
</dbReference>
<protein>
    <submittedName>
        <fullName evidence="7">Ketohexokinase</fullName>
    </submittedName>
</protein>
<dbReference type="InterPro" id="IPR052562">
    <property type="entry name" value="Ketohexokinase-related"/>
</dbReference>
<dbReference type="GO" id="GO:0016301">
    <property type="term" value="F:kinase activity"/>
    <property type="evidence" value="ECO:0007669"/>
    <property type="project" value="UniProtKB-KW"/>
</dbReference>
<dbReference type="InterPro" id="IPR002173">
    <property type="entry name" value="Carboh/pur_kinase_PfkB_CS"/>
</dbReference>
<dbReference type="SUPFAM" id="SSF53613">
    <property type="entry name" value="Ribokinase-like"/>
    <property type="match status" value="1"/>
</dbReference>
<dbReference type="PANTHER" id="PTHR42774">
    <property type="entry name" value="PHOSPHOTRANSFERASE SYSTEM TRANSPORT PROTEIN"/>
    <property type="match status" value="1"/>
</dbReference>
<dbReference type="Proteomes" id="UP001153069">
    <property type="component" value="Unassembled WGS sequence"/>
</dbReference>
<dbReference type="InterPro" id="IPR002139">
    <property type="entry name" value="Ribo/fructo_kinase"/>
</dbReference>
<evidence type="ECO:0000256" key="3">
    <source>
        <dbReference type="ARBA" id="ARBA00022777"/>
    </source>
</evidence>
<reference evidence="7" key="1">
    <citation type="submission" date="2020-06" db="EMBL/GenBank/DDBJ databases">
        <authorList>
            <consortium name="Plant Systems Biology data submission"/>
        </authorList>
    </citation>
    <scope>NUCLEOTIDE SEQUENCE</scope>
    <source>
        <strain evidence="7">D6</strain>
    </source>
</reference>
<evidence type="ECO:0000256" key="2">
    <source>
        <dbReference type="ARBA" id="ARBA00022679"/>
    </source>
</evidence>
<evidence type="ECO:0000259" key="6">
    <source>
        <dbReference type="Pfam" id="PF00294"/>
    </source>
</evidence>
<dbReference type="AlphaFoldDB" id="A0A9N8EK82"/>
<feature type="signal peptide" evidence="5">
    <location>
        <begin position="1"/>
        <end position="21"/>
    </location>
</feature>
<dbReference type="PRINTS" id="PR00990">
    <property type="entry name" value="RIBOKINASE"/>
</dbReference>
<evidence type="ECO:0000313" key="8">
    <source>
        <dbReference type="Proteomes" id="UP001153069"/>
    </source>
</evidence>
<keyword evidence="3 4" id="KW-0418">Kinase</keyword>
<sequence length="399" mass="42454">MRLLLPSLVVSVFLAANNVSAMATTKPRILSFGIAAVDFVAVVDHFPDPDEKMRSSSLLVAGGGNAANSACAMGRLSDYCQVDVATAVGDDANANTIIDGIAENNVGVEYVEKTPGGSSPFSYILTTPDNARTIIHQPSTRDMSLEFANTIPLSQYDAVHFDCRHPAAAVLLAEKCFDKKIPYSLDVERPREGLDELMDKATVVICNSDFCDTMLGKPDKDNLSDLEIANRLKQVIKKKAPNCKIALQTLGGKGSCLVRMNTNNDGKDGTILETDEKGHVPLVTQHDGALWCAVWGGCDVVDSTGAGDAFQGGFAVALWSYLAANPDQSLETAPPAALARSMRIATRVAAKKLEAPGARDGLPRSSEDGPLQEEFQGLGVTASAAATKKSGWRRLIPFL</sequence>
<feature type="domain" description="Carbohydrate kinase PfkB" evidence="6">
    <location>
        <begin position="28"/>
        <end position="259"/>
    </location>
</feature>
<dbReference type="Gene3D" id="3.40.1190.20">
    <property type="match status" value="1"/>
</dbReference>
<dbReference type="EMBL" id="CAICTM010001120">
    <property type="protein sequence ID" value="CAB9520634.1"/>
    <property type="molecule type" value="Genomic_DNA"/>
</dbReference>
<proteinExistence type="inferred from homology"/>
<dbReference type="InterPro" id="IPR029056">
    <property type="entry name" value="Ribokinase-like"/>
</dbReference>
<accession>A0A9N8EK82</accession>
<dbReference type="InterPro" id="IPR011611">
    <property type="entry name" value="PfkB_dom"/>
</dbReference>
<dbReference type="Pfam" id="PF00294">
    <property type="entry name" value="PfkB"/>
    <property type="match status" value="2"/>
</dbReference>
<name>A0A9N8EK82_9STRA</name>
<organism evidence="7 8">
    <name type="scientific">Seminavis robusta</name>
    <dbReference type="NCBI Taxonomy" id="568900"/>
    <lineage>
        <taxon>Eukaryota</taxon>
        <taxon>Sar</taxon>
        <taxon>Stramenopiles</taxon>
        <taxon>Ochrophyta</taxon>
        <taxon>Bacillariophyta</taxon>
        <taxon>Bacillariophyceae</taxon>
        <taxon>Bacillariophycidae</taxon>
        <taxon>Naviculales</taxon>
        <taxon>Naviculaceae</taxon>
        <taxon>Seminavis</taxon>
    </lineage>
</organism>
<evidence type="ECO:0000256" key="1">
    <source>
        <dbReference type="ARBA" id="ARBA00010688"/>
    </source>
</evidence>
<dbReference type="PROSITE" id="PS00584">
    <property type="entry name" value="PFKB_KINASES_2"/>
    <property type="match status" value="1"/>
</dbReference>
<keyword evidence="2 4" id="KW-0808">Transferase</keyword>
<comment type="caution">
    <text evidence="7">The sequence shown here is derived from an EMBL/GenBank/DDBJ whole genome shotgun (WGS) entry which is preliminary data.</text>
</comment>
<evidence type="ECO:0000256" key="5">
    <source>
        <dbReference type="SAM" id="SignalP"/>
    </source>
</evidence>
<evidence type="ECO:0000256" key="4">
    <source>
        <dbReference type="RuleBase" id="RU003704"/>
    </source>
</evidence>
<dbReference type="OrthoDB" id="204058at2759"/>
<keyword evidence="8" id="KW-1185">Reference proteome</keyword>
<feature type="domain" description="Carbohydrate kinase PfkB" evidence="6">
    <location>
        <begin position="299"/>
        <end position="363"/>
    </location>
</feature>
<evidence type="ECO:0000313" key="7">
    <source>
        <dbReference type="EMBL" id="CAB9520634.1"/>
    </source>
</evidence>